<dbReference type="EMBL" id="KB524693">
    <property type="protein sequence ID" value="EMP36579.1"/>
    <property type="molecule type" value="Genomic_DNA"/>
</dbReference>
<protein>
    <submittedName>
        <fullName evidence="1">Uncharacterized protein</fullName>
    </submittedName>
</protein>
<organism evidence="1 2">
    <name type="scientific">Chelonia mydas</name>
    <name type="common">Green sea-turtle</name>
    <name type="synonym">Chelonia agassizi</name>
    <dbReference type="NCBI Taxonomy" id="8469"/>
    <lineage>
        <taxon>Eukaryota</taxon>
        <taxon>Metazoa</taxon>
        <taxon>Chordata</taxon>
        <taxon>Craniata</taxon>
        <taxon>Vertebrata</taxon>
        <taxon>Euteleostomi</taxon>
        <taxon>Archelosauria</taxon>
        <taxon>Testudinata</taxon>
        <taxon>Testudines</taxon>
        <taxon>Cryptodira</taxon>
        <taxon>Durocryptodira</taxon>
        <taxon>Americhelydia</taxon>
        <taxon>Chelonioidea</taxon>
        <taxon>Cheloniidae</taxon>
        <taxon>Chelonia</taxon>
    </lineage>
</organism>
<keyword evidence="2" id="KW-1185">Reference proteome</keyword>
<evidence type="ECO:0000313" key="1">
    <source>
        <dbReference type="EMBL" id="EMP36579.1"/>
    </source>
</evidence>
<sequence>MDGEASMTCCKPFCEKRSSGHFTEDMERKDPHRRIAAEDLEAGFGQQVLPSGCVRCEGPAAEVPLKTLVGAPVGPGANCPTCRPPQAAMCKCFYALPIISVPEIIAY</sequence>
<dbReference type="Proteomes" id="UP000031443">
    <property type="component" value="Unassembled WGS sequence"/>
</dbReference>
<reference evidence="2" key="1">
    <citation type="journal article" date="2013" name="Nat. Genet.">
        <title>The draft genomes of soft-shell turtle and green sea turtle yield insights into the development and evolution of the turtle-specific body plan.</title>
        <authorList>
            <person name="Wang Z."/>
            <person name="Pascual-Anaya J."/>
            <person name="Zadissa A."/>
            <person name="Li W."/>
            <person name="Niimura Y."/>
            <person name="Huang Z."/>
            <person name="Li C."/>
            <person name="White S."/>
            <person name="Xiong Z."/>
            <person name="Fang D."/>
            <person name="Wang B."/>
            <person name="Ming Y."/>
            <person name="Chen Y."/>
            <person name="Zheng Y."/>
            <person name="Kuraku S."/>
            <person name="Pignatelli M."/>
            <person name="Herrero J."/>
            <person name="Beal K."/>
            <person name="Nozawa M."/>
            <person name="Li Q."/>
            <person name="Wang J."/>
            <person name="Zhang H."/>
            <person name="Yu L."/>
            <person name="Shigenobu S."/>
            <person name="Wang J."/>
            <person name="Liu J."/>
            <person name="Flicek P."/>
            <person name="Searle S."/>
            <person name="Wang J."/>
            <person name="Kuratani S."/>
            <person name="Yin Y."/>
            <person name="Aken B."/>
            <person name="Zhang G."/>
            <person name="Irie N."/>
        </authorList>
    </citation>
    <scope>NUCLEOTIDE SEQUENCE [LARGE SCALE GENOMIC DNA]</scope>
</reference>
<accession>M7BHA0</accession>
<gene>
    <name evidence="1" type="ORF">UY3_06269</name>
</gene>
<dbReference type="AlphaFoldDB" id="M7BHA0"/>
<evidence type="ECO:0000313" key="2">
    <source>
        <dbReference type="Proteomes" id="UP000031443"/>
    </source>
</evidence>
<name>M7BHA0_CHEMY</name>
<proteinExistence type="predicted"/>